<keyword evidence="3" id="KW-0812">Transmembrane</keyword>
<accession>A0A6G1BMK4</accession>
<comment type="catalytic activity">
    <reaction evidence="9">
        <text>L-seryl-[protein] + ATP = O-phospho-L-seryl-[protein] + ADP + H(+)</text>
        <dbReference type="Rhea" id="RHEA:17989"/>
        <dbReference type="Rhea" id="RHEA-COMP:9863"/>
        <dbReference type="Rhea" id="RHEA-COMP:11604"/>
        <dbReference type="ChEBI" id="CHEBI:15378"/>
        <dbReference type="ChEBI" id="CHEBI:29999"/>
        <dbReference type="ChEBI" id="CHEBI:30616"/>
        <dbReference type="ChEBI" id="CHEBI:83421"/>
        <dbReference type="ChEBI" id="CHEBI:456216"/>
        <dbReference type="EC" id="2.7.11.1"/>
    </reaction>
</comment>
<comment type="subcellular location">
    <subcellularLocation>
        <location evidence="1">Membrane</location>
        <topology evidence="1">Single-pass type I membrane protein</topology>
    </subcellularLocation>
</comment>
<keyword evidence="12" id="KW-1185">Reference proteome</keyword>
<reference evidence="11 12" key="1">
    <citation type="submission" date="2019-11" db="EMBL/GenBank/DDBJ databases">
        <title>Whole genome sequence of Oryza granulata.</title>
        <authorList>
            <person name="Li W."/>
        </authorList>
    </citation>
    <scope>NUCLEOTIDE SEQUENCE [LARGE SCALE GENOMIC DNA]</scope>
    <source>
        <strain evidence="12">cv. Menghai</strain>
        <tissue evidence="11">Leaf</tissue>
    </source>
</reference>
<dbReference type="Gene3D" id="2.90.10.10">
    <property type="entry name" value="Bulb-type lectin domain"/>
    <property type="match status" value="1"/>
</dbReference>
<evidence type="ECO:0000256" key="5">
    <source>
        <dbReference type="ARBA" id="ARBA00022989"/>
    </source>
</evidence>
<dbReference type="GO" id="GO:0016020">
    <property type="term" value="C:membrane"/>
    <property type="evidence" value="ECO:0007669"/>
    <property type="project" value="UniProtKB-SubCell"/>
</dbReference>
<dbReference type="AlphaFoldDB" id="A0A6G1BMK4"/>
<name>A0A6G1BMK4_9ORYZ</name>
<dbReference type="SUPFAM" id="SSF51110">
    <property type="entry name" value="alpha-D-mannose-specific plant lectins"/>
    <property type="match status" value="1"/>
</dbReference>
<evidence type="ECO:0000256" key="6">
    <source>
        <dbReference type="ARBA" id="ARBA00023136"/>
    </source>
</evidence>
<dbReference type="EC" id="2.7.11.1" evidence="2"/>
<evidence type="ECO:0000256" key="8">
    <source>
        <dbReference type="ARBA" id="ARBA00047899"/>
    </source>
</evidence>
<feature type="domain" description="Bulb-type lectin" evidence="10">
    <location>
        <begin position="1"/>
        <end position="127"/>
    </location>
</feature>
<dbReference type="InterPro" id="IPR001480">
    <property type="entry name" value="Bulb-type_lectin_dom"/>
</dbReference>
<comment type="catalytic activity">
    <reaction evidence="8">
        <text>L-threonyl-[protein] + ATP = O-phospho-L-threonyl-[protein] + ADP + H(+)</text>
        <dbReference type="Rhea" id="RHEA:46608"/>
        <dbReference type="Rhea" id="RHEA-COMP:11060"/>
        <dbReference type="Rhea" id="RHEA-COMP:11605"/>
        <dbReference type="ChEBI" id="CHEBI:15378"/>
        <dbReference type="ChEBI" id="CHEBI:30013"/>
        <dbReference type="ChEBI" id="CHEBI:30616"/>
        <dbReference type="ChEBI" id="CHEBI:61977"/>
        <dbReference type="ChEBI" id="CHEBI:456216"/>
        <dbReference type="EC" id="2.7.11.1"/>
    </reaction>
</comment>
<dbReference type="Proteomes" id="UP000479710">
    <property type="component" value="Unassembled WGS sequence"/>
</dbReference>
<dbReference type="PANTHER" id="PTHR47974">
    <property type="entry name" value="OS07G0415500 PROTEIN"/>
    <property type="match status" value="1"/>
</dbReference>
<evidence type="ECO:0000313" key="12">
    <source>
        <dbReference type="Proteomes" id="UP000479710"/>
    </source>
</evidence>
<keyword evidence="6" id="KW-0472">Membrane</keyword>
<gene>
    <name evidence="11" type="ORF">E2562_021087</name>
</gene>
<keyword evidence="4" id="KW-0732">Signal</keyword>
<keyword evidence="7" id="KW-0675">Receptor</keyword>
<evidence type="ECO:0000313" key="11">
    <source>
        <dbReference type="EMBL" id="KAF0889031.1"/>
    </source>
</evidence>
<dbReference type="PANTHER" id="PTHR47974:SF4">
    <property type="entry name" value="RECEPTOR-LIKE SERINE_THREONINE-PROTEIN KINASE"/>
    <property type="match status" value="1"/>
</dbReference>
<organism evidence="11 12">
    <name type="scientific">Oryza meyeriana var. granulata</name>
    <dbReference type="NCBI Taxonomy" id="110450"/>
    <lineage>
        <taxon>Eukaryota</taxon>
        <taxon>Viridiplantae</taxon>
        <taxon>Streptophyta</taxon>
        <taxon>Embryophyta</taxon>
        <taxon>Tracheophyta</taxon>
        <taxon>Spermatophyta</taxon>
        <taxon>Magnoliopsida</taxon>
        <taxon>Liliopsida</taxon>
        <taxon>Poales</taxon>
        <taxon>Poaceae</taxon>
        <taxon>BOP clade</taxon>
        <taxon>Oryzoideae</taxon>
        <taxon>Oryzeae</taxon>
        <taxon>Oryzinae</taxon>
        <taxon>Oryza</taxon>
        <taxon>Oryza meyeriana</taxon>
    </lineage>
</organism>
<dbReference type="OrthoDB" id="619632at2759"/>
<dbReference type="SMART" id="SM00108">
    <property type="entry name" value="B_lectin"/>
    <property type="match status" value="1"/>
</dbReference>
<evidence type="ECO:0000256" key="3">
    <source>
        <dbReference type="ARBA" id="ARBA00022692"/>
    </source>
</evidence>
<proteinExistence type="predicted"/>
<evidence type="ECO:0000256" key="9">
    <source>
        <dbReference type="ARBA" id="ARBA00048679"/>
    </source>
</evidence>
<feature type="non-terminal residue" evidence="11">
    <location>
        <position position="1"/>
    </location>
</feature>
<evidence type="ECO:0000256" key="7">
    <source>
        <dbReference type="ARBA" id="ARBA00023170"/>
    </source>
</evidence>
<comment type="caution">
    <text evidence="11">The sequence shown here is derived from an EMBL/GenBank/DDBJ whole genome shotgun (WGS) entry which is preliminary data.</text>
</comment>
<dbReference type="InterPro" id="IPR036426">
    <property type="entry name" value="Bulb-type_lectin_dom_sf"/>
</dbReference>
<evidence type="ECO:0000256" key="4">
    <source>
        <dbReference type="ARBA" id="ARBA00022729"/>
    </source>
</evidence>
<dbReference type="PROSITE" id="PS50927">
    <property type="entry name" value="BULB_LECTIN"/>
    <property type="match status" value="1"/>
</dbReference>
<dbReference type="EMBL" id="SPHZ02000012">
    <property type="protein sequence ID" value="KAF0889031.1"/>
    <property type="molecule type" value="Genomic_DNA"/>
</dbReference>
<evidence type="ECO:0000256" key="1">
    <source>
        <dbReference type="ARBA" id="ARBA00004479"/>
    </source>
</evidence>
<evidence type="ECO:0000259" key="10">
    <source>
        <dbReference type="PROSITE" id="PS50927"/>
    </source>
</evidence>
<dbReference type="GO" id="GO:0004674">
    <property type="term" value="F:protein serine/threonine kinase activity"/>
    <property type="evidence" value="ECO:0007669"/>
    <property type="project" value="UniProtKB-EC"/>
</dbReference>
<evidence type="ECO:0000256" key="2">
    <source>
        <dbReference type="ARBA" id="ARBA00012513"/>
    </source>
</evidence>
<protein>
    <recommendedName>
        <fullName evidence="2">non-specific serine/threonine protein kinase</fullName>
        <ecNumber evidence="2">2.7.11.1</ecNumber>
    </recommendedName>
</protein>
<dbReference type="GO" id="GO:0051707">
    <property type="term" value="P:response to other organism"/>
    <property type="evidence" value="ECO:0007669"/>
    <property type="project" value="UniProtKB-ARBA"/>
</dbReference>
<keyword evidence="5" id="KW-1133">Transmembrane helix</keyword>
<sequence>HDFLPLKSSLVVEEYETNILQSSDGTFSCGFYNIYTNAFTFSIWYSNSVDKAIVWSANLGRPVHSRRSAITLRKDGNIVLTDYDGTVVWQTDVSFFAFAWFFVLRKEMRSSQVWAAEEGYRCLDSKNDLNIIITVILPDPHSSRLCHKLKGIGSESGGVLGVPQVVKISECNHGN</sequence>